<dbReference type="WBParaSite" id="MCU_004915-RA">
    <property type="protein sequence ID" value="MCU_004915-RA"/>
    <property type="gene ID" value="MCU_004915"/>
</dbReference>
<protein>
    <submittedName>
        <fullName evidence="2">Ribosomal protein S14</fullName>
    </submittedName>
</protein>
<name>A0A5K3F532_MESCO</name>
<evidence type="ECO:0000313" key="2">
    <source>
        <dbReference type="WBParaSite" id="MCU_004915-RA"/>
    </source>
</evidence>
<evidence type="ECO:0000256" key="1">
    <source>
        <dbReference type="SAM" id="MobiDB-lite"/>
    </source>
</evidence>
<reference evidence="2" key="1">
    <citation type="submission" date="2019-11" db="UniProtKB">
        <authorList>
            <consortium name="WormBaseParasite"/>
        </authorList>
    </citation>
    <scope>IDENTIFICATION</scope>
</reference>
<feature type="compositionally biased region" description="Low complexity" evidence="1">
    <location>
        <begin position="146"/>
        <end position="163"/>
    </location>
</feature>
<dbReference type="AlphaFoldDB" id="A0A5K3F532"/>
<feature type="region of interest" description="Disordered" evidence="1">
    <location>
        <begin position="109"/>
        <end position="163"/>
    </location>
</feature>
<sequence>RRNYCHYPRHLLFRETVEIYDRWKKRARQRAQPHQLPRVRLNFRVVSRALSQQQAEQRGLVEMSATVLYAAASHRDKFGFNLKAPLQEQQNCKRLASAARQTVLAWTRVTNPNPHRHRARHYPPPGVENRPSPLSPPTKPKKRVAAEPPVAAADASSTSYSPFSLSLAFV</sequence>
<organism evidence="2">
    <name type="scientific">Mesocestoides corti</name>
    <name type="common">Flatworm</name>
    <dbReference type="NCBI Taxonomy" id="53468"/>
    <lineage>
        <taxon>Eukaryota</taxon>
        <taxon>Metazoa</taxon>
        <taxon>Spiralia</taxon>
        <taxon>Lophotrochozoa</taxon>
        <taxon>Platyhelminthes</taxon>
        <taxon>Cestoda</taxon>
        <taxon>Eucestoda</taxon>
        <taxon>Cyclophyllidea</taxon>
        <taxon>Mesocestoididae</taxon>
        <taxon>Mesocestoides</taxon>
    </lineage>
</organism>
<proteinExistence type="predicted"/>
<accession>A0A5K3F532</accession>